<dbReference type="EMBL" id="MU251242">
    <property type="protein sequence ID" value="KAG9259068.1"/>
    <property type="molecule type" value="Genomic_DNA"/>
</dbReference>
<organism evidence="2 3">
    <name type="scientific">Emericellopsis atlantica</name>
    <dbReference type="NCBI Taxonomy" id="2614577"/>
    <lineage>
        <taxon>Eukaryota</taxon>
        <taxon>Fungi</taxon>
        <taxon>Dikarya</taxon>
        <taxon>Ascomycota</taxon>
        <taxon>Pezizomycotina</taxon>
        <taxon>Sordariomycetes</taxon>
        <taxon>Hypocreomycetidae</taxon>
        <taxon>Hypocreales</taxon>
        <taxon>Bionectriaceae</taxon>
        <taxon>Emericellopsis</taxon>
    </lineage>
</organism>
<evidence type="ECO:0000313" key="3">
    <source>
        <dbReference type="Proteomes" id="UP000887229"/>
    </source>
</evidence>
<reference evidence="2" key="1">
    <citation type="journal article" date="2021" name="IMA Fungus">
        <title>Genomic characterization of three marine fungi, including Emericellopsis atlantica sp. nov. with signatures of a generalist lifestyle and marine biomass degradation.</title>
        <authorList>
            <person name="Hagestad O.C."/>
            <person name="Hou L."/>
            <person name="Andersen J.H."/>
            <person name="Hansen E.H."/>
            <person name="Altermark B."/>
            <person name="Li C."/>
            <person name="Kuhnert E."/>
            <person name="Cox R.J."/>
            <person name="Crous P.W."/>
            <person name="Spatafora J.W."/>
            <person name="Lail K."/>
            <person name="Amirebrahimi M."/>
            <person name="Lipzen A."/>
            <person name="Pangilinan J."/>
            <person name="Andreopoulos W."/>
            <person name="Hayes R.D."/>
            <person name="Ng V."/>
            <person name="Grigoriev I.V."/>
            <person name="Jackson S.A."/>
            <person name="Sutton T.D.S."/>
            <person name="Dobson A.D.W."/>
            <person name="Rama T."/>
        </authorList>
    </citation>
    <scope>NUCLEOTIDE SEQUENCE</scope>
    <source>
        <strain evidence="2">TS7</strain>
    </source>
</reference>
<name>A0A9P7ZXF0_9HYPO</name>
<comment type="caution">
    <text evidence="2">The sequence shown here is derived from an EMBL/GenBank/DDBJ whole genome shotgun (WGS) entry which is preliminary data.</text>
</comment>
<dbReference type="GeneID" id="70289247"/>
<evidence type="ECO:0000313" key="2">
    <source>
        <dbReference type="EMBL" id="KAG9259068.1"/>
    </source>
</evidence>
<feature type="compositionally biased region" description="Low complexity" evidence="1">
    <location>
        <begin position="147"/>
        <end position="162"/>
    </location>
</feature>
<feature type="compositionally biased region" description="Polar residues" evidence="1">
    <location>
        <begin position="63"/>
        <end position="73"/>
    </location>
</feature>
<proteinExistence type="predicted"/>
<dbReference type="AlphaFoldDB" id="A0A9P7ZXF0"/>
<sequence length="235" mass="25768">MGRWNWLNGERMWGVGLTTPRDSHLHSISADVRRLWGRANIQCTSHQHRAENPALMTGGCKQPQASSSQSTMRSRLTLVNLVAPPRCPKERLHQPGMVAWCPFGSNAPIRTLEVLILALNAQQHFTCTYHRMTGPLIAVPSQAAIPSHDSQSSSSCPVLSSSAHPPDSSIQTSRGLRMTIKTGKFLLRKTPPLSLTEIFTAQDKDPSHWRLGEGGVPVGFSLLCGEGAPLPWGRR</sequence>
<evidence type="ECO:0000256" key="1">
    <source>
        <dbReference type="SAM" id="MobiDB-lite"/>
    </source>
</evidence>
<protein>
    <submittedName>
        <fullName evidence="2">Uncharacterized protein</fullName>
    </submittedName>
</protein>
<feature type="region of interest" description="Disordered" evidence="1">
    <location>
        <begin position="147"/>
        <end position="174"/>
    </location>
</feature>
<gene>
    <name evidence="2" type="ORF">F5Z01DRAFT_23426</name>
</gene>
<feature type="region of interest" description="Disordered" evidence="1">
    <location>
        <begin position="54"/>
        <end position="73"/>
    </location>
</feature>
<dbReference type="RefSeq" id="XP_046122992.1">
    <property type="nucleotide sequence ID" value="XM_046258344.1"/>
</dbReference>
<keyword evidence="3" id="KW-1185">Reference proteome</keyword>
<dbReference type="Proteomes" id="UP000887229">
    <property type="component" value="Unassembled WGS sequence"/>
</dbReference>
<accession>A0A9P7ZXF0</accession>